<dbReference type="EMBL" id="LFBU01000001">
    <property type="protein sequence ID" value="KMQ74372.1"/>
    <property type="molecule type" value="Genomic_DNA"/>
</dbReference>
<keyword evidence="1" id="KW-0472">Membrane</keyword>
<evidence type="ECO:0000259" key="2">
    <source>
        <dbReference type="Pfam" id="PF13250"/>
    </source>
</evidence>
<organism evidence="3 4">
    <name type="scientific">Marinobacter subterrani</name>
    <dbReference type="NCBI Taxonomy" id="1658765"/>
    <lineage>
        <taxon>Bacteria</taxon>
        <taxon>Pseudomonadati</taxon>
        <taxon>Pseudomonadota</taxon>
        <taxon>Gammaproteobacteria</taxon>
        <taxon>Pseudomonadales</taxon>
        <taxon>Marinobacteraceae</taxon>
        <taxon>Marinobacter</taxon>
    </lineage>
</organism>
<dbReference type="AlphaFoldDB" id="A0A0J7J842"/>
<keyword evidence="4" id="KW-1185">Reference proteome</keyword>
<accession>A0A0J7J842</accession>
<evidence type="ECO:0000256" key="1">
    <source>
        <dbReference type="SAM" id="Phobius"/>
    </source>
</evidence>
<dbReference type="Pfam" id="PF13250">
    <property type="entry name" value="SNIPE"/>
    <property type="match status" value="1"/>
</dbReference>
<dbReference type="InterPro" id="IPR025280">
    <property type="entry name" value="SNIPE"/>
</dbReference>
<name>A0A0J7J842_9GAMM</name>
<feature type="transmembrane region" description="Helical" evidence="1">
    <location>
        <begin position="12"/>
        <end position="28"/>
    </location>
</feature>
<keyword evidence="1" id="KW-0812">Transmembrane</keyword>
<dbReference type="OrthoDB" id="9811665at2"/>
<feature type="domain" description="SNIPE associated" evidence="2">
    <location>
        <begin position="106"/>
        <end position="214"/>
    </location>
</feature>
<evidence type="ECO:0000313" key="3">
    <source>
        <dbReference type="EMBL" id="KMQ74372.1"/>
    </source>
</evidence>
<protein>
    <recommendedName>
        <fullName evidence="2">SNIPE associated domain-containing protein</fullName>
    </recommendedName>
</protein>
<gene>
    <name evidence="3" type="ORF">Msub_10555</name>
</gene>
<reference evidence="3 4" key="1">
    <citation type="submission" date="2015-06" db="EMBL/GenBank/DDBJ databases">
        <title>Marinobacter subterrani, a genetically tractable neutrophilic iron-oxidizing strain isolated from the Soudan Iron Mine.</title>
        <authorList>
            <person name="Bonis B.M."/>
            <person name="Gralnick J.A."/>
        </authorList>
    </citation>
    <scope>NUCLEOTIDE SEQUENCE [LARGE SCALE GENOMIC DNA]</scope>
    <source>
        <strain evidence="3 4">JG233</strain>
    </source>
</reference>
<keyword evidence="1" id="KW-1133">Transmembrane helix</keyword>
<comment type="caution">
    <text evidence="3">The sequence shown here is derived from an EMBL/GenBank/DDBJ whole genome shotgun (WGS) entry which is preliminary data.</text>
</comment>
<proteinExistence type="predicted"/>
<sequence length="248" mass="27776">MDALSNETLMVVWVVASTLAFVALALFLRSKHLKSKCQTVEAEVAERSAEELIEALYVQNGELEEKIAYGRQMLGKLTDAHLKAQTKVEKIKAGLPSPNFKADDDEDLKAAIQQIRDKQYRLIENNKATTSLSEWSWFGSKSDGKTLIKTYNKLMIGAFNAEVDLARSKIRRGSYDTAINKLEKSVTALEKLAETVNVLISPQYLQAKEEELEIRACARRWWCAVPSGRSAGGWRSGCPGKSIRWCCE</sequence>
<evidence type="ECO:0000313" key="4">
    <source>
        <dbReference type="Proteomes" id="UP000036102"/>
    </source>
</evidence>
<dbReference type="Proteomes" id="UP000036102">
    <property type="component" value="Unassembled WGS sequence"/>
</dbReference>